<feature type="compositionally biased region" description="Basic and acidic residues" evidence="1">
    <location>
        <begin position="147"/>
        <end position="169"/>
    </location>
</feature>
<accession>A0ABQ8DEL5</accession>
<keyword evidence="3" id="KW-1185">Reference proteome</keyword>
<proteinExistence type="predicted"/>
<organism evidence="2 3">
    <name type="scientific">Brassica napus</name>
    <name type="common">Rape</name>
    <dbReference type="NCBI Taxonomy" id="3708"/>
    <lineage>
        <taxon>Eukaryota</taxon>
        <taxon>Viridiplantae</taxon>
        <taxon>Streptophyta</taxon>
        <taxon>Embryophyta</taxon>
        <taxon>Tracheophyta</taxon>
        <taxon>Spermatophyta</taxon>
        <taxon>Magnoliopsida</taxon>
        <taxon>eudicotyledons</taxon>
        <taxon>Gunneridae</taxon>
        <taxon>Pentapetalae</taxon>
        <taxon>rosids</taxon>
        <taxon>malvids</taxon>
        <taxon>Brassicales</taxon>
        <taxon>Brassicaceae</taxon>
        <taxon>Brassiceae</taxon>
        <taxon>Brassica</taxon>
    </lineage>
</organism>
<reference evidence="2 3" key="1">
    <citation type="submission" date="2021-05" db="EMBL/GenBank/DDBJ databases">
        <title>Genome Assembly of Synthetic Allotetraploid Brassica napus Reveals Homoeologous Exchanges between Subgenomes.</title>
        <authorList>
            <person name="Davis J.T."/>
        </authorList>
    </citation>
    <scope>NUCLEOTIDE SEQUENCE [LARGE SCALE GENOMIC DNA]</scope>
    <source>
        <strain evidence="3">cv. Da-Ae</strain>
        <tissue evidence="2">Seedling</tissue>
    </source>
</reference>
<evidence type="ECO:0000256" key="1">
    <source>
        <dbReference type="SAM" id="MobiDB-lite"/>
    </source>
</evidence>
<feature type="region of interest" description="Disordered" evidence="1">
    <location>
        <begin position="147"/>
        <end position="217"/>
    </location>
</feature>
<feature type="non-terminal residue" evidence="2">
    <location>
        <position position="1"/>
    </location>
</feature>
<dbReference type="Proteomes" id="UP000824890">
    <property type="component" value="Unassembled WGS sequence"/>
</dbReference>
<protein>
    <submittedName>
        <fullName evidence="2">Uncharacterized protein</fullName>
    </submittedName>
</protein>
<sequence>DIIHWDFTVDKERRGSISVIPKDISYKELIRVVLEDFTIDNNIKFSYVSPSKSIFGTEDALPVFIRNDFQELSLVRLALNALQGVLLLLAYRSSLMDYALSQLIGKPTKTHFMNFKLEVEGQGGAVKGKHNFQEDWNCRKKEKTRLSQREREAKDSHCRRQAEQDDGRKASKSSCWRSFLPPITPSFCSSPRLPPQPQRSSDPHLKPPPETSPTLNC</sequence>
<evidence type="ECO:0000313" key="2">
    <source>
        <dbReference type="EMBL" id="KAH0926856.1"/>
    </source>
</evidence>
<name>A0ABQ8DEL5_BRANA</name>
<dbReference type="EMBL" id="JAGKQM010000005">
    <property type="protein sequence ID" value="KAH0926856.1"/>
    <property type="molecule type" value="Genomic_DNA"/>
</dbReference>
<gene>
    <name evidence="2" type="ORF">HID58_019112</name>
</gene>
<evidence type="ECO:0000313" key="3">
    <source>
        <dbReference type="Proteomes" id="UP000824890"/>
    </source>
</evidence>
<comment type="caution">
    <text evidence="2">The sequence shown here is derived from an EMBL/GenBank/DDBJ whole genome shotgun (WGS) entry which is preliminary data.</text>
</comment>